<dbReference type="AlphaFoldDB" id="U1NBS2"/>
<gene>
    <name evidence="1" type="ORF">J07HQW2_00547</name>
</gene>
<evidence type="ECO:0000313" key="2">
    <source>
        <dbReference type="Proteomes" id="UP000030710"/>
    </source>
</evidence>
<organism evidence="1 2">
    <name type="scientific">Haloquadratum walsbyi J07HQW2</name>
    <dbReference type="NCBI Taxonomy" id="1238425"/>
    <lineage>
        <taxon>Archaea</taxon>
        <taxon>Methanobacteriati</taxon>
        <taxon>Methanobacteriota</taxon>
        <taxon>Stenosarchaea group</taxon>
        <taxon>Halobacteria</taxon>
        <taxon>Halobacteriales</taxon>
        <taxon>Haloferacaceae</taxon>
        <taxon>Haloquadratum</taxon>
    </lineage>
</organism>
<accession>U1NBS2</accession>
<dbReference type="HOGENOM" id="CLU_3020927_0_0_2"/>
<proteinExistence type="predicted"/>
<dbReference type="Proteomes" id="UP000030710">
    <property type="component" value="Unassembled WGS sequence"/>
</dbReference>
<name>U1NBS2_9EURY</name>
<protein>
    <submittedName>
        <fullName evidence="1">Uncharacterized protein</fullName>
    </submittedName>
</protein>
<evidence type="ECO:0000313" key="1">
    <source>
        <dbReference type="EMBL" id="ERG94113.1"/>
    </source>
</evidence>
<dbReference type="EMBL" id="KE356561">
    <property type="protein sequence ID" value="ERG94113.1"/>
    <property type="molecule type" value="Genomic_DNA"/>
</dbReference>
<reference evidence="1 2" key="1">
    <citation type="journal article" date="2013" name="PLoS ONE">
        <title>Assembly-driven community genomics of a hypersaline microbial ecosystem.</title>
        <authorList>
            <person name="Podell S."/>
            <person name="Ugalde J.A."/>
            <person name="Narasingarao P."/>
            <person name="Banfield J.F."/>
            <person name="Heidelberg K.B."/>
            <person name="Allen E.E."/>
        </authorList>
    </citation>
    <scope>NUCLEOTIDE SEQUENCE [LARGE SCALE GENOMIC DNA]</scope>
    <source>
        <strain evidence="2">J07HQW2</strain>
    </source>
</reference>
<sequence length="55" mass="6307">MILSAGTIFYEIRQKDECDTVQCLNDTLRYFSVTSVSTLLVMIPQQLYSTNVDNK</sequence>